<organism evidence="2 3">
    <name type="scientific">Croceibacterium xixiisoli</name>
    <dbReference type="NCBI Taxonomy" id="1476466"/>
    <lineage>
        <taxon>Bacteria</taxon>
        <taxon>Pseudomonadati</taxon>
        <taxon>Pseudomonadota</taxon>
        <taxon>Alphaproteobacteria</taxon>
        <taxon>Sphingomonadales</taxon>
        <taxon>Erythrobacteraceae</taxon>
        <taxon>Croceibacterium</taxon>
    </lineage>
</organism>
<dbReference type="RefSeq" id="WP_161389738.1">
    <property type="nucleotide sequence ID" value="NZ_JBHSCP010000001.1"/>
</dbReference>
<proteinExistence type="predicted"/>
<accession>A0A6I4TT70</accession>
<name>A0A6I4TT70_9SPHN</name>
<protein>
    <submittedName>
        <fullName evidence="2">Uncharacterized protein</fullName>
    </submittedName>
</protein>
<evidence type="ECO:0000313" key="2">
    <source>
        <dbReference type="EMBL" id="MXO98067.1"/>
    </source>
</evidence>
<keyword evidence="3" id="KW-1185">Reference proteome</keyword>
<feature type="chain" id="PRO_5026004751" evidence="1">
    <location>
        <begin position="20"/>
        <end position="499"/>
    </location>
</feature>
<keyword evidence="1" id="KW-0732">Signal</keyword>
<comment type="caution">
    <text evidence="2">The sequence shown here is derived from an EMBL/GenBank/DDBJ whole genome shotgun (WGS) entry which is preliminary data.</text>
</comment>
<dbReference type="EMBL" id="WTYJ01000001">
    <property type="protein sequence ID" value="MXO98067.1"/>
    <property type="molecule type" value="Genomic_DNA"/>
</dbReference>
<gene>
    <name evidence="2" type="ORF">GRI97_03570</name>
</gene>
<evidence type="ECO:0000313" key="3">
    <source>
        <dbReference type="Proteomes" id="UP000469430"/>
    </source>
</evidence>
<dbReference type="OrthoDB" id="7443106at2"/>
<dbReference type="SUPFAM" id="SSF48452">
    <property type="entry name" value="TPR-like"/>
    <property type="match status" value="1"/>
</dbReference>
<evidence type="ECO:0000256" key="1">
    <source>
        <dbReference type="SAM" id="SignalP"/>
    </source>
</evidence>
<reference evidence="2 3" key="1">
    <citation type="submission" date="2019-12" db="EMBL/GenBank/DDBJ databases">
        <title>Genomic-based taxomic classification of the family Erythrobacteraceae.</title>
        <authorList>
            <person name="Xu L."/>
        </authorList>
    </citation>
    <scope>NUCLEOTIDE SEQUENCE [LARGE SCALE GENOMIC DNA]</scope>
    <source>
        <strain evidence="2 3">S36</strain>
    </source>
</reference>
<feature type="signal peptide" evidence="1">
    <location>
        <begin position="1"/>
        <end position="19"/>
    </location>
</feature>
<sequence length="499" mass="55010">MKIWKYMMPALMLAGPAAAQETGTEASFASLSREDIELKVRDYLFASQIDHCVHGVSLGQELRRRLPNEPRSQAMVDYADLNCAAQKGDFQTAYRGLVALEGRGFKLTDAFGLYLAERTKDISGSLTRLRRFLLSTVKFPQLSREFPTAYAAIRMLLEANEAEQLGALALNIMQDAEFTQLDKGMRSDLALLAIDQAVRADHAVASDLLTEIGSPAALRRLLLLRQYQPVWPAVEQKVGPHFSIADEQYLSQMRLAYEKDSDNSARMRAYVAALWEVGKTADVVSFVEQAAPVGDDFSEIGEDMAWIINIYAFSLDAHERVAEADILFDRLAGIENKYWQVNFVVNRAARLTDQGRWQEALAAQPAASAVATASGTDYSRAIAAQVQLCSLSKLGRSQEAAALLPSLRQLGTDAAWPVAEALMCMDRDEEAAALVASTVADPVYGEDFALELLSDTPDALGESAALPSLKELIENYPSVRDALLKRARLFPEEFQRVES</sequence>
<dbReference type="InterPro" id="IPR011990">
    <property type="entry name" value="TPR-like_helical_dom_sf"/>
</dbReference>
<dbReference type="AlphaFoldDB" id="A0A6I4TT70"/>
<dbReference type="Proteomes" id="UP000469430">
    <property type="component" value="Unassembled WGS sequence"/>
</dbReference>